<dbReference type="Pfam" id="PF04408">
    <property type="entry name" value="WHD_HA2"/>
    <property type="match status" value="1"/>
</dbReference>
<dbReference type="InterPro" id="IPR007502">
    <property type="entry name" value="Helicase-assoc_dom"/>
</dbReference>
<organism evidence="8 9">
    <name type="scientific">Astathelohania contejeani</name>
    <dbReference type="NCBI Taxonomy" id="164912"/>
    <lineage>
        <taxon>Eukaryota</taxon>
        <taxon>Fungi</taxon>
        <taxon>Fungi incertae sedis</taxon>
        <taxon>Microsporidia</taxon>
        <taxon>Astathelohaniidae</taxon>
        <taxon>Astathelohania</taxon>
    </lineage>
</organism>
<dbReference type="Gene3D" id="1.20.120.1080">
    <property type="match status" value="1"/>
</dbReference>
<keyword evidence="3 8" id="KW-0347">Helicase</keyword>
<protein>
    <submittedName>
        <fullName evidence="8">Pre-mRNA-splicing factor ATP-dependent RNA helicase prp22</fullName>
    </submittedName>
</protein>
<keyword evidence="4" id="KW-0067">ATP-binding</keyword>
<dbReference type="PANTHER" id="PTHR18934">
    <property type="entry name" value="ATP-DEPENDENT RNA HELICASE"/>
    <property type="match status" value="1"/>
</dbReference>
<dbReference type="InterPro" id="IPR048333">
    <property type="entry name" value="HA2_WH"/>
</dbReference>
<dbReference type="InterPro" id="IPR027417">
    <property type="entry name" value="P-loop_NTPase"/>
</dbReference>
<reference evidence="8 9" key="1">
    <citation type="submission" date="2019-01" db="EMBL/GenBank/DDBJ databases">
        <title>Genomes sequencing and comparative genomics of infectious freshwater microsporidia, Cucumispora dikerogammari and Thelohania contejeani.</title>
        <authorList>
            <person name="Cormier A."/>
            <person name="Giraud I."/>
            <person name="Wattier R."/>
            <person name="Teixeira M."/>
            <person name="Grandjean F."/>
            <person name="Rigaud T."/>
            <person name="Cordaux R."/>
        </authorList>
    </citation>
    <scope>NUCLEOTIDE SEQUENCE [LARGE SCALE GENOMIC DNA]</scope>
    <source>
        <strain evidence="8">T1</strain>
        <tissue evidence="8">Spores</tissue>
    </source>
</reference>
<gene>
    <name evidence="8" type="primary">prp22</name>
    <name evidence="8" type="ORF">TCON_0347</name>
</gene>
<dbReference type="InterPro" id="IPR011709">
    <property type="entry name" value="DEAD-box_helicase_OB_fold"/>
</dbReference>
<dbReference type="Pfam" id="PF21010">
    <property type="entry name" value="HA2_C"/>
    <property type="match status" value="1"/>
</dbReference>
<dbReference type="InterPro" id="IPR001650">
    <property type="entry name" value="Helicase_C-like"/>
</dbReference>
<accession>A0ABQ7I1X0</accession>
<evidence type="ECO:0000256" key="1">
    <source>
        <dbReference type="ARBA" id="ARBA00022741"/>
    </source>
</evidence>
<dbReference type="Pfam" id="PF00270">
    <property type="entry name" value="DEAD"/>
    <property type="match status" value="1"/>
</dbReference>
<dbReference type="EMBL" id="SBIQ01000012">
    <property type="protein sequence ID" value="KAF7684482.1"/>
    <property type="molecule type" value="Genomic_DNA"/>
</dbReference>
<evidence type="ECO:0000256" key="3">
    <source>
        <dbReference type="ARBA" id="ARBA00022806"/>
    </source>
</evidence>
<name>A0ABQ7I1X0_9MICR</name>
<keyword evidence="9" id="KW-1185">Reference proteome</keyword>
<dbReference type="InterPro" id="IPR011545">
    <property type="entry name" value="DEAD/DEAH_box_helicase_dom"/>
</dbReference>
<evidence type="ECO:0000313" key="9">
    <source>
        <dbReference type="Proteomes" id="UP001516464"/>
    </source>
</evidence>
<feature type="domain" description="Helicase ATP-binding" evidence="6">
    <location>
        <begin position="115"/>
        <end position="270"/>
    </location>
</feature>
<proteinExistence type="inferred from homology"/>
<dbReference type="SUPFAM" id="SSF52540">
    <property type="entry name" value="P-loop containing nucleoside triphosphate hydrolases"/>
    <property type="match status" value="1"/>
</dbReference>
<comment type="similarity">
    <text evidence="5">Belongs to the DEAD box helicase family. DEAH subfamily. PRP16 sub-subfamily.</text>
</comment>
<dbReference type="PROSITE" id="PS51194">
    <property type="entry name" value="HELICASE_CTER"/>
    <property type="match status" value="1"/>
</dbReference>
<evidence type="ECO:0000259" key="6">
    <source>
        <dbReference type="PROSITE" id="PS51192"/>
    </source>
</evidence>
<dbReference type="InterPro" id="IPR014001">
    <property type="entry name" value="Helicase_ATP-bd"/>
</dbReference>
<evidence type="ECO:0000256" key="2">
    <source>
        <dbReference type="ARBA" id="ARBA00022801"/>
    </source>
</evidence>
<comment type="caution">
    <text evidence="8">The sequence shown here is derived from an EMBL/GenBank/DDBJ whole genome shotgun (WGS) entry which is preliminary data.</text>
</comment>
<dbReference type="PROSITE" id="PS51192">
    <property type="entry name" value="HELICASE_ATP_BIND_1"/>
    <property type="match status" value="1"/>
</dbReference>
<dbReference type="SMART" id="SM00487">
    <property type="entry name" value="DEXDc"/>
    <property type="match status" value="1"/>
</dbReference>
<dbReference type="SMART" id="SM00490">
    <property type="entry name" value="HELICc"/>
    <property type="match status" value="1"/>
</dbReference>
<evidence type="ECO:0000313" key="8">
    <source>
        <dbReference type="EMBL" id="KAF7684482.1"/>
    </source>
</evidence>
<evidence type="ECO:0000259" key="7">
    <source>
        <dbReference type="PROSITE" id="PS51194"/>
    </source>
</evidence>
<dbReference type="CDD" id="cd18791">
    <property type="entry name" value="SF2_C_RHA"/>
    <property type="match status" value="1"/>
</dbReference>
<dbReference type="CDD" id="cd17917">
    <property type="entry name" value="DEXHc_RHA-like"/>
    <property type="match status" value="1"/>
</dbReference>
<dbReference type="GO" id="GO:0004386">
    <property type="term" value="F:helicase activity"/>
    <property type="evidence" value="ECO:0007669"/>
    <property type="project" value="UniProtKB-KW"/>
</dbReference>
<dbReference type="SMART" id="SM00847">
    <property type="entry name" value="HA2"/>
    <property type="match status" value="1"/>
</dbReference>
<dbReference type="PANTHER" id="PTHR18934:SF91">
    <property type="entry name" value="PRE-MRNA-SPLICING FACTOR ATP-DEPENDENT RNA HELICASE PRP16"/>
    <property type="match status" value="1"/>
</dbReference>
<dbReference type="Proteomes" id="UP001516464">
    <property type="component" value="Unassembled WGS sequence"/>
</dbReference>
<keyword evidence="1" id="KW-0547">Nucleotide-binding</keyword>
<dbReference type="Pfam" id="PF00271">
    <property type="entry name" value="Helicase_C"/>
    <property type="match status" value="1"/>
</dbReference>
<keyword evidence="2" id="KW-0378">Hydrolase</keyword>
<dbReference type="Gene3D" id="3.40.50.300">
    <property type="entry name" value="P-loop containing nucleotide triphosphate hydrolases"/>
    <property type="match status" value="2"/>
</dbReference>
<evidence type="ECO:0000256" key="4">
    <source>
        <dbReference type="ARBA" id="ARBA00022840"/>
    </source>
</evidence>
<evidence type="ECO:0000256" key="5">
    <source>
        <dbReference type="ARBA" id="ARBA00038040"/>
    </source>
</evidence>
<feature type="domain" description="Helicase C-terminal" evidence="7">
    <location>
        <begin position="288"/>
        <end position="459"/>
    </location>
</feature>
<sequence>MDEVNKMRNLIKIRDFIISKLNIDDPTLPEYLYHLLSTNSLSELEDILTPDMINELKSIVTEETTLHKFNNKIKISVNAIDPPFLINTNFVDEDKENKILDEVVILKELDKDKILETIRNNDIIFIEADTGVGKSTLIPQFLLQEYRSVIVTQPRRIAAISIASHVSRKFGEEVGGLIGYKIRFDEKASKRTRLKYVTDGVLLQEITQKKTFYSDVVIIDEAHERSLNTDMLISLFVHKKNNIKIVIMSATLNSLEELILKCNTNKKCASIKVNNKKHKILNFYRKEEVIDYYKETLKTTIQICLSKKKGDILVFLTGREEIEEGAVILKKVVGKDALIIKLYSQIEKIDNLFIKSNKRKIILATNIAETSITIPDLEFVVDCGHVKQKRFLRGMDILETVRISQAEACQRSGRTGRTLPGTVYRIYSKKQFEEMPPEREAELKRCSLLDVLLRLKLLEIHDFFPFLEKPKKENIIDGLKKLFYLGALNEEGKITEIGRKMAKLPLEPHLAKVLLVSCELKCYVDISKIIAFMSVPHIFSSTRKNPLPSFCKGDPFYYLKIFNAWEKDGFSERYCNSNQLNYKNMVEIKKIHKQLLDIVENINYNATINENIIPAEFDPIIESLFAGYFFNLAQRVKGSYYLIGNDNLECNIHPMSVLRRCRPDKYVLFGELICTKKEFIKHCVFINPGLLKHICNKYTMGYYNMEFLSYLDSRGDEWRVSKRKKVVFNSDKFDVK</sequence>
<dbReference type="Pfam" id="PF07717">
    <property type="entry name" value="OB_NTP_bind"/>
    <property type="match status" value="1"/>
</dbReference>